<dbReference type="InterPro" id="IPR051534">
    <property type="entry name" value="CBASS_pafABC_assoc_protein"/>
</dbReference>
<feature type="domain" description="WYL" evidence="1">
    <location>
        <begin position="88"/>
        <end position="154"/>
    </location>
</feature>
<evidence type="ECO:0000259" key="1">
    <source>
        <dbReference type="Pfam" id="PF13280"/>
    </source>
</evidence>
<sequence length="273" mass="28916">MGPAGGYRLAAGSDLPPLLFDDEQAVALAVALQTVVVAGAGVEEAALRALTTVRQVLPTRLRSRLDAIRFTSIPARPEAGATAVSPAVLVLLSAAVRSHEVLRFDYAPPGSDAATAPPRRVEPHAVVASQGRWYLVAWDLERDDWRIFRADRMTPRTPTGPRFAPRGIPGGDVAGFVSARFSGSDRPGSWPCIGKVVLNRPIADVLPFAGDGIVQELDGQRCSLEAGAWSWIGLAASLNRFDTDVEVLRPPELRAAFAELAARNAATAAPLSG</sequence>
<keyword evidence="4" id="KW-1185">Reference proteome</keyword>
<organism evidence="3 4">
    <name type="scientific">Naasia aerilata</name>
    <dbReference type="NCBI Taxonomy" id="1162966"/>
    <lineage>
        <taxon>Bacteria</taxon>
        <taxon>Bacillati</taxon>
        <taxon>Actinomycetota</taxon>
        <taxon>Actinomycetes</taxon>
        <taxon>Micrococcales</taxon>
        <taxon>Microbacteriaceae</taxon>
        <taxon>Naasia</taxon>
    </lineage>
</organism>
<name>A0ABM8GFV6_9MICO</name>
<dbReference type="PANTHER" id="PTHR34580">
    <property type="match status" value="1"/>
</dbReference>
<evidence type="ECO:0000313" key="3">
    <source>
        <dbReference type="EMBL" id="BDZ47231.1"/>
    </source>
</evidence>
<dbReference type="EMBL" id="AP027731">
    <property type="protein sequence ID" value="BDZ47231.1"/>
    <property type="molecule type" value="Genomic_DNA"/>
</dbReference>
<proteinExistence type="predicted"/>
<gene>
    <name evidence="3" type="ORF">GCM10025866_31400</name>
</gene>
<reference evidence="4" key="1">
    <citation type="journal article" date="2019" name="Int. J. Syst. Evol. Microbiol.">
        <title>The Global Catalogue of Microorganisms (GCM) 10K type strain sequencing project: providing services to taxonomists for standard genome sequencing and annotation.</title>
        <authorList>
            <consortium name="The Broad Institute Genomics Platform"/>
            <consortium name="The Broad Institute Genome Sequencing Center for Infectious Disease"/>
            <person name="Wu L."/>
            <person name="Ma J."/>
        </authorList>
    </citation>
    <scope>NUCLEOTIDE SEQUENCE [LARGE SCALE GENOMIC DNA]</scope>
    <source>
        <strain evidence="4">NBRC 108725</strain>
    </source>
</reference>
<feature type="domain" description="WCX" evidence="2">
    <location>
        <begin position="205"/>
        <end position="263"/>
    </location>
</feature>
<dbReference type="PANTHER" id="PTHR34580:SF3">
    <property type="entry name" value="PROTEIN PAFB"/>
    <property type="match status" value="1"/>
</dbReference>
<dbReference type="InterPro" id="IPR057727">
    <property type="entry name" value="WCX_dom"/>
</dbReference>
<dbReference type="PIRSF" id="PIRSF016838">
    <property type="entry name" value="PafC"/>
    <property type="match status" value="1"/>
</dbReference>
<dbReference type="Pfam" id="PF25583">
    <property type="entry name" value="WCX"/>
    <property type="match status" value="1"/>
</dbReference>
<evidence type="ECO:0000313" key="4">
    <source>
        <dbReference type="Proteomes" id="UP001321498"/>
    </source>
</evidence>
<evidence type="ECO:0008006" key="5">
    <source>
        <dbReference type="Google" id="ProtNLM"/>
    </source>
</evidence>
<dbReference type="InterPro" id="IPR028349">
    <property type="entry name" value="PafC-like"/>
</dbReference>
<evidence type="ECO:0000259" key="2">
    <source>
        <dbReference type="Pfam" id="PF25583"/>
    </source>
</evidence>
<dbReference type="Pfam" id="PF13280">
    <property type="entry name" value="WYL"/>
    <property type="match status" value="1"/>
</dbReference>
<dbReference type="InterPro" id="IPR026881">
    <property type="entry name" value="WYL_dom"/>
</dbReference>
<protein>
    <recommendedName>
        <fullName evidence="5">WYL domain-containing protein</fullName>
    </recommendedName>
</protein>
<dbReference type="Proteomes" id="UP001321498">
    <property type="component" value="Chromosome"/>
</dbReference>
<accession>A0ABM8GFV6</accession>
<dbReference type="PROSITE" id="PS52050">
    <property type="entry name" value="WYL"/>
    <property type="match status" value="1"/>
</dbReference>